<dbReference type="EMBL" id="CP109106">
    <property type="protein sequence ID" value="WSB68209.1"/>
    <property type="molecule type" value="Genomic_DNA"/>
</dbReference>
<keyword evidence="2" id="KW-1185">Reference proteome</keyword>
<protein>
    <submittedName>
        <fullName evidence="1">Uncharacterized protein</fullName>
    </submittedName>
</protein>
<sequence length="53" mass="5906">MRVAIDGSFLHIDPRPEGEWKKPGEFTIYTVPASNVLVMESQEQVKSGKVVGF</sequence>
<organism evidence="1 2">
    <name type="scientific">Streptomyces decoyicus</name>
    <dbReference type="NCBI Taxonomy" id="249567"/>
    <lineage>
        <taxon>Bacteria</taxon>
        <taxon>Bacillati</taxon>
        <taxon>Actinomycetota</taxon>
        <taxon>Actinomycetes</taxon>
        <taxon>Kitasatosporales</taxon>
        <taxon>Streptomycetaceae</taxon>
        <taxon>Streptomyces</taxon>
    </lineage>
</organism>
<dbReference type="RefSeq" id="WP_326617652.1">
    <property type="nucleotide sequence ID" value="NZ_CP109106.1"/>
</dbReference>
<evidence type="ECO:0000313" key="1">
    <source>
        <dbReference type="EMBL" id="WSB68209.1"/>
    </source>
</evidence>
<gene>
    <name evidence="1" type="ORF">OG863_09710</name>
</gene>
<proteinExistence type="predicted"/>
<accession>A0ABZ1FDR0</accession>
<dbReference type="Proteomes" id="UP001344251">
    <property type="component" value="Chromosome"/>
</dbReference>
<reference evidence="1 2" key="1">
    <citation type="submission" date="2022-10" db="EMBL/GenBank/DDBJ databases">
        <title>The complete genomes of actinobacterial strains from the NBC collection.</title>
        <authorList>
            <person name="Joergensen T.S."/>
            <person name="Alvarez Arevalo M."/>
            <person name="Sterndorff E.B."/>
            <person name="Faurdal D."/>
            <person name="Vuksanovic O."/>
            <person name="Mourched A.-S."/>
            <person name="Charusanti P."/>
            <person name="Shaw S."/>
            <person name="Blin K."/>
            <person name="Weber T."/>
        </authorList>
    </citation>
    <scope>NUCLEOTIDE SEQUENCE [LARGE SCALE GENOMIC DNA]</scope>
    <source>
        <strain evidence="1 2">NBC 01774</strain>
    </source>
</reference>
<name>A0ABZ1FDR0_9ACTN</name>
<evidence type="ECO:0000313" key="2">
    <source>
        <dbReference type="Proteomes" id="UP001344251"/>
    </source>
</evidence>